<evidence type="ECO:0000313" key="3">
    <source>
        <dbReference type="Proteomes" id="UP000306584"/>
    </source>
</evidence>
<dbReference type="AlphaFoldDB" id="A0A4S9KV45"/>
<comment type="caution">
    <text evidence="2">The sequence shown here is derived from an EMBL/GenBank/DDBJ whole genome shotgun (WGS) entry which is preliminary data.</text>
</comment>
<protein>
    <submittedName>
        <fullName evidence="2">Uncharacterized protein</fullName>
    </submittedName>
</protein>
<organism evidence="2 3">
    <name type="scientific">Aureobasidium pullulans</name>
    <name type="common">Black yeast</name>
    <name type="synonym">Pullularia pullulans</name>
    <dbReference type="NCBI Taxonomy" id="5580"/>
    <lineage>
        <taxon>Eukaryota</taxon>
        <taxon>Fungi</taxon>
        <taxon>Dikarya</taxon>
        <taxon>Ascomycota</taxon>
        <taxon>Pezizomycotina</taxon>
        <taxon>Dothideomycetes</taxon>
        <taxon>Dothideomycetidae</taxon>
        <taxon>Dothideales</taxon>
        <taxon>Saccotheciaceae</taxon>
        <taxon>Aureobasidium</taxon>
    </lineage>
</organism>
<keyword evidence="1" id="KW-0732">Signal</keyword>
<name>A0A4S9KV45_AURPU</name>
<feature type="chain" id="PRO_5020742799" evidence="1">
    <location>
        <begin position="19"/>
        <end position="93"/>
    </location>
</feature>
<gene>
    <name evidence="2" type="ORF">D6D01_06799</name>
</gene>
<evidence type="ECO:0000313" key="2">
    <source>
        <dbReference type="EMBL" id="THY20336.1"/>
    </source>
</evidence>
<feature type="signal peptide" evidence="1">
    <location>
        <begin position="1"/>
        <end position="18"/>
    </location>
</feature>
<reference evidence="2 3" key="1">
    <citation type="submission" date="2018-10" db="EMBL/GenBank/DDBJ databases">
        <title>Fifty Aureobasidium pullulans genomes reveal a recombining polyextremotolerant generalist.</title>
        <authorList>
            <person name="Gostincar C."/>
            <person name="Turk M."/>
            <person name="Zajc J."/>
            <person name="Gunde-Cimerman N."/>
        </authorList>
    </citation>
    <scope>NUCLEOTIDE SEQUENCE [LARGE SCALE GENOMIC DNA]</scope>
    <source>
        <strain evidence="2 3">EXF-6604</strain>
    </source>
</reference>
<dbReference type="Proteomes" id="UP000306584">
    <property type="component" value="Unassembled WGS sequence"/>
</dbReference>
<evidence type="ECO:0000256" key="1">
    <source>
        <dbReference type="SAM" id="SignalP"/>
    </source>
</evidence>
<accession>A0A4S9KV45</accession>
<sequence length="93" mass="9770">MKLTLLTTLAFAVASTVATTPNNPTTFATATRKESVEMCTTPTSTPPAPVITARAVIGDPLSTGEGDKENKGKDTRVIRSYSGWNYSCSGPDC</sequence>
<proteinExistence type="predicted"/>
<dbReference type="EMBL" id="QZBD01000302">
    <property type="protein sequence ID" value="THY20336.1"/>
    <property type="molecule type" value="Genomic_DNA"/>
</dbReference>